<comment type="similarity">
    <text evidence="5">Belongs to the vitamin-B12 dependent methionine synthase family.</text>
</comment>
<feature type="domain" description="Pterin-binding" evidence="26">
    <location>
        <begin position="344"/>
        <end position="600"/>
    </location>
</feature>
<dbReference type="NCBIfam" id="TIGR02082">
    <property type="entry name" value="metH"/>
    <property type="match status" value="1"/>
</dbReference>
<evidence type="ECO:0000256" key="11">
    <source>
        <dbReference type="ARBA" id="ARBA00022679"/>
    </source>
</evidence>
<evidence type="ECO:0000313" key="31">
    <source>
        <dbReference type="Proteomes" id="UP000316313"/>
    </source>
</evidence>
<feature type="domain" description="Hcy-binding" evidence="25">
    <location>
        <begin position="4"/>
        <end position="306"/>
    </location>
</feature>
<evidence type="ECO:0000256" key="20">
    <source>
        <dbReference type="PIRNR" id="PIRNR000381"/>
    </source>
</evidence>
<evidence type="ECO:0000256" key="17">
    <source>
        <dbReference type="ARBA" id="ARBA00023285"/>
    </source>
</evidence>
<keyword evidence="12 20" id="KW-0949">S-adenosyl-L-methionine</keyword>
<name>A0A4Y6UMZ6_9PROT</name>
<dbReference type="InterPro" id="IPR011822">
    <property type="entry name" value="MetH"/>
</dbReference>
<comment type="catalytic activity">
    <reaction evidence="1 20">
        <text>(6S)-5-methyl-5,6,7,8-tetrahydrofolate + L-homocysteine = (6S)-5,6,7,8-tetrahydrofolate + L-methionine</text>
        <dbReference type="Rhea" id="RHEA:11172"/>
        <dbReference type="ChEBI" id="CHEBI:18608"/>
        <dbReference type="ChEBI" id="CHEBI:57453"/>
        <dbReference type="ChEBI" id="CHEBI:57844"/>
        <dbReference type="ChEBI" id="CHEBI:58199"/>
        <dbReference type="EC" id="2.1.1.13"/>
    </reaction>
</comment>
<evidence type="ECO:0000256" key="3">
    <source>
        <dbReference type="ARBA" id="ARBA00001956"/>
    </source>
</evidence>
<evidence type="ECO:0000256" key="15">
    <source>
        <dbReference type="ARBA" id="ARBA00022833"/>
    </source>
</evidence>
<dbReference type="GO" id="GO:0008705">
    <property type="term" value="F:methionine synthase activity"/>
    <property type="evidence" value="ECO:0007669"/>
    <property type="project" value="UniProtKB-UniRule"/>
</dbReference>
<organism evidence="30 31">
    <name type="scientific">Swingsia samuiensis</name>
    <dbReference type="NCBI Taxonomy" id="1293412"/>
    <lineage>
        <taxon>Bacteria</taxon>
        <taxon>Pseudomonadati</taxon>
        <taxon>Pseudomonadota</taxon>
        <taxon>Alphaproteobacteria</taxon>
        <taxon>Acetobacterales</taxon>
        <taxon>Acetobacteraceae</taxon>
        <taxon>Swingsia</taxon>
    </lineage>
</organism>
<keyword evidence="9 20" id="KW-0028">Amino-acid biosynthesis</keyword>
<dbReference type="Gene3D" id="3.20.20.330">
    <property type="entry name" value="Homocysteine-binding-like domain"/>
    <property type="match status" value="1"/>
</dbReference>
<dbReference type="GO" id="GO:0032259">
    <property type="term" value="P:methylation"/>
    <property type="evidence" value="ECO:0007669"/>
    <property type="project" value="UniProtKB-KW"/>
</dbReference>
<evidence type="ECO:0000256" key="1">
    <source>
        <dbReference type="ARBA" id="ARBA00001700"/>
    </source>
</evidence>
<dbReference type="SUPFAM" id="SSF52242">
    <property type="entry name" value="Cobalamin (vitamin B12)-binding domain"/>
    <property type="match status" value="1"/>
</dbReference>
<dbReference type="EMBL" id="CP038141">
    <property type="protein sequence ID" value="QDH17727.1"/>
    <property type="molecule type" value="Genomic_DNA"/>
</dbReference>
<evidence type="ECO:0000259" key="25">
    <source>
        <dbReference type="PROSITE" id="PS50970"/>
    </source>
</evidence>
<evidence type="ECO:0000256" key="14">
    <source>
        <dbReference type="ARBA" id="ARBA00022737"/>
    </source>
</evidence>
<evidence type="ECO:0000256" key="6">
    <source>
        <dbReference type="ARBA" id="ARBA00012032"/>
    </source>
</evidence>
<dbReference type="Gene3D" id="3.40.50.280">
    <property type="entry name" value="Cobalamin-binding domain"/>
    <property type="match status" value="1"/>
</dbReference>
<feature type="domain" description="B12-binding" evidence="28">
    <location>
        <begin position="722"/>
        <end position="861"/>
    </location>
</feature>
<feature type="binding site" evidence="21 23">
    <location>
        <position position="225"/>
    </location>
    <ligand>
        <name>Zn(2+)</name>
        <dbReference type="ChEBI" id="CHEBI:29105"/>
    </ligand>
</feature>
<evidence type="ECO:0000256" key="22">
    <source>
        <dbReference type="PIRSR" id="PIRSR000381-2"/>
    </source>
</evidence>
<evidence type="ECO:0000256" key="13">
    <source>
        <dbReference type="ARBA" id="ARBA00022723"/>
    </source>
</evidence>
<evidence type="ECO:0000256" key="2">
    <source>
        <dbReference type="ARBA" id="ARBA00001947"/>
    </source>
</evidence>
<accession>A0A4Y6UMZ6</accession>
<evidence type="ECO:0000256" key="16">
    <source>
        <dbReference type="ARBA" id="ARBA00023167"/>
    </source>
</evidence>
<comment type="cofactor">
    <cofactor evidence="2 20 23">
        <name>Zn(2+)</name>
        <dbReference type="ChEBI" id="CHEBI:29105"/>
    </cofactor>
</comment>
<dbReference type="Pfam" id="PF02965">
    <property type="entry name" value="Met_synt_B12"/>
    <property type="match status" value="1"/>
</dbReference>
<dbReference type="InterPro" id="IPR000489">
    <property type="entry name" value="Pterin-binding_dom"/>
</dbReference>
<gene>
    <name evidence="30" type="primary">metH</name>
    <name evidence="30" type="ORF">E3D00_09215</name>
</gene>
<evidence type="ECO:0000256" key="9">
    <source>
        <dbReference type="ARBA" id="ARBA00022605"/>
    </source>
</evidence>
<dbReference type="Pfam" id="PF00809">
    <property type="entry name" value="Pterin_bind"/>
    <property type="match status" value="1"/>
</dbReference>
<keyword evidence="17 20" id="KW-0170">Cobalt</keyword>
<evidence type="ECO:0000256" key="4">
    <source>
        <dbReference type="ARBA" id="ARBA00005178"/>
    </source>
</evidence>
<dbReference type="UniPathway" id="UPA00051">
    <property type="reaction ID" value="UER00081"/>
</dbReference>
<feature type="binding site" evidence="22">
    <location>
        <begin position="732"/>
        <end position="736"/>
    </location>
    <ligand>
        <name>methylcob(III)alamin</name>
        <dbReference type="ChEBI" id="CHEBI:28115"/>
    </ligand>
</feature>
<feature type="binding site" evidence="22">
    <location>
        <position position="840"/>
    </location>
    <ligand>
        <name>methylcob(III)alamin</name>
        <dbReference type="ChEBI" id="CHEBI:28115"/>
    </ligand>
</feature>
<feature type="binding site" evidence="22">
    <location>
        <position position="780"/>
    </location>
    <ligand>
        <name>methylcob(III)alamin</name>
        <dbReference type="ChEBI" id="CHEBI:28115"/>
    </ligand>
</feature>
<dbReference type="PIRSF" id="PIRSF000381">
    <property type="entry name" value="MetH"/>
    <property type="match status" value="1"/>
</dbReference>
<dbReference type="InterPro" id="IPR037010">
    <property type="entry name" value="VitB12-dep_Met_synth_activ_sf"/>
</dbReference>
<evidence type="ECO:0000256" key="21">
    <source>
        <dbReference type="PIRSR" id="PIRSR000381-1"/>
    </source>
</evidence>
<dbReference type="Gene3D" id="1.10.1240.10">
    <property type="entry name" value="Methionine synthase domain"/>
    <property type="match status" value="1"/>
</dbReference>
<feature type="binding site" evidence="22">
    <location>
        <begin position="1165"/>
        <end position="1166"/>
    </location>
    <ligand>
        <name>S-adenosyl-L-methionine</name>
        <dbReference type="ChEBI" id="CHEBI:59789"/>
    </ligand>
</feature>
<feature type="binding site" evidence="22">
    <location>
        <position position="1111"/>
    </location>
    <ligand>
        <name>S-adenosyl-L-methionine</name>
        <dbReference type="ChEBI" id="CHEBI:59789"/>
    </ligand>
</feature>
<dbReference type="CDD" id="cd02069">
    <property type="entry name" value="methionine_synthase_B12_BD"/>
    <property type="match status" value="1"/>
</dbReference>
<sequence>MSSRPHLLDALSDQVLLCDGGMGSRVQMLDLDVEKDYWGQENCTEILSLSRPELVREIHRGYFEAGADMVETNTFGGSIITLSEFGLQDRTREINRASAILAREAAETFSDDRHRYVMGSIGPGTKLPTLGNIDYDTLEAGIAEQCRGLIDGGVDGFLIETCQDTLQIKAAVNAAKKARKELNSTAPIFVQVTVETTGTLLVGPDIAAAATTVNALDVPSIGLNCATGPQEMAEHIKWLSENWPGLLSMQPNAGLPELVNGQTVYPLSPQEMATWMERFVREDGLNLIGGCCGTSTPHTQALDSMLRRIGNEKIRPRPVKRSAIWMPSVSSLYTQVPLRQENSYFSIGERCNANGSKKWRELQAAGDWDGCVAIGREQTAEGSNALDVCTAFVGRDEKAEMDEVIQRFTAAVNAPLVIDSTETPVIESALKLYGGKAIINSINFEDGEDQAHDRMKLARKFGAAVIGLTIDEVGMAKEPEDKLRIAERLVDFACNQYGLPQSDLMIDPLTFTIATGVEDDRKLGLWTLEGIRLIREKFPDIQIILGLSNISFGLNPAARAVLNSVFLDHAIKAGMTGAIVHVSKIRPLHLIDPNEVKVAEDLIFDRRAEDYDPLQKLLELFSGRKAADAVKKRRAETPAERLKDRIVDGDRKGIEEDLEAAMQEMAPIDIINTVLLDGMKVVGELFGSGKMQLPFVLQSAETMKTAVAWLEPYMEKVEGQHRGTMVLATVKGDVHDIGKNLVDIILTNNGYQVINLGIKVPLADMIAAAKEHKADAIGMSGLLVKSTVIMRENLEEMHRQGITTPVILGGAALTRNYVEEECALSYGGTEPGRVAYARDAFDGLSLMDKVAQKEFDHYLNAIQTRRAGKSSRKNARAPETAETRGFTPVNKAEAHARRERISGSLPLIEPPFWGNRIVEASANAVLPFLNERSLYQFQWGFRKQGRSLEEFMQYAKVELRPVLKRMLALNAEQNILTPQASYGYWKAAGEGNDLILFEEDGQREVARFTLPRQPKDDGECIADFVRDVNDEHRDVVGLQVVTVGQKASDLAREWFEENRYQDYLYLHGLSVEMAEAMAEYTHKRIRAELGFAAEDDKDMEKMLAQSYRGSRYSFGYPACPRLEDQEPILKLLNADKIGISLSDGFQLHPEQSTSALVILNPKAKYFTV</sequence>
<keyword evidence="10 20" id="KW-0846">Cobalamin</keyword>
<keyword evidence="8 20" id="KW-0489">Methyltransferase</keyword>
<dbReference type="GO" id="GO:0046653">
    <property type="term" value="P:tetrahydrofolate metabolic process"/>
    <property type="evidence" value="ECO:0007669"/>
    <property type="project" value="TreeGrafter"/>
</dbReference>
<comment type="cofactor">
    <cofactor evidence="3 20 21">
        <name>methylcob(III)alamin</name>
        <dbReference type="ChEBI" id="CHEBI:28115"/>
    </cofactor>
</comment>
<dbReference type="PROSITE" id="PS51332">
    <property type="entry name" value="B12_BINDING"/>
    <property type="match status" value="1"/>
</dbReference>
<dbReference type="Pfam" id="PF02310">
    <property type="entry name" value="B12-binding"/>
    <property type="match status" value="1"/>
</dbReference>
<evidence type="ECO:0000256" key="18">
    <source>
        <dbReference type="ARBA" id="ARBA00025552"/>
    </source>
</evidence>
<dbReference type="InterPro" id="IPR036724">
    <property type="entry name" value="Cobalamin-bd_sf"/>
</dbReference>
<evidence type="ECO:0000256" key="7">
    <source>
        <dbReference type="ARBA" id="ARBA00013998"/>
    </source>
</evidence>
<evidence type="ECO:0000256" key="19">
    <source>
        <dbReference type="NCBIfam" id="TIGR02082"/>
    </source>
</evidence>
<dbReference type="InterPro" id="IPR004223">
    <property type="entry name" value="VitB12-dep_Met_synth_activ_dom"/>
</dbReference>
<keyword evidence="16 20" id="KW-0486">Methionine biosynthesis</keyword>
<keyword evidence="31" id="KW-1185">Reference proteome</keyword>
<dbReference type="GO" id="GO:0050667">
    <property type="term" value="P:homocysteine metabolic process"/>
    <property type="evidence" value="ECO:0007669"/>
    <property type="project" value="TreeGrafter"/>
</dbReference>
<evidence type="ECO:0000259" key="27">
    <source>
        <dbReference type="PROSITE" id="PS50974"/>
    </source>
</evidence>
<dbReference type="OrthoDB" id="9803687at2"/>
<dbReference type="SUPFAM" id="SSF82282">
    <property type="entry name" value="Homocysteine S-methyltransferase"/>
    <property type="match status" value="1"/>
</dbReference>
<comment type="pathway">
    <text evidence="4 20">Amino-acid biosynthesis; L-methionine biosynthesis via de novo pathway; L-methionine from L-homocysteine (MetH route): step 1/1.</text>
</comment>
<keyword evidence="11 20" id="KW-0808">Transferase</keyword>
<dbReference type="PROSITE" id="PS50970">
    <property type="entry name" value="HCY"/>
    <property type="match status" value="1"/>
</dbReference>
<evidence type="ECO:0000259" key="28">
    <source>
        <dbReference type="PROSITE" id="PS51332"/>
    </source>
</evidence>
<evidence type="ECO:0000259" key="29">
    <source>
        <dbReference type="PROSITE" id="PS51337"/>
    </source>
</evidence>
<keyword evidence="13 20" id="KW-0479">Metal-binding</keyword>
<protein>
    <recommendedName>
        <fullName evidence="7 19">Methionine synthase</fullName>
        <ecNumber evidence="6 19">2.1.1.13</ecNumber>
    </recommendedName>
    <alternativeName>
        <fullName evidence="20">5-methyltetrahydrofolate--homocysteine methyltransferase</fullName>
    </alternativeName>
</protein>
<dbReference type="InterPro" id="IPR036589">
    <property type="entry name" value="HCY_dom_sf"/>
</dbReference>
<dbReference type="PANTHER" id="PTHR45833:SF1">
    <property type="entry name" value="METHIONINE SYNTHASE"/>
    <property type="match status" value="1"/>
</dbReference>
<keyword evidence="14" id="KW-0677">Repeat</keyword>
<feature type="binding site" description="axial binding residue" evidence="21">
    <location>
        <position position="735"/>
    </location>
    <ligand>
        <name>methylcob(III)alamin</name>
        <dbReference type="ChEBI" id="CHEBI:28115"/>
    </ligand>
    <ligandPart>
        <name>Co</name>
        <dbReference type="ChEBI" id="CHEBI:27638"/>
    </ligandPart>
</feature>
<dbReference type="InterPro" id="IPR033706">
    <property type="entry name" value="Met_synthase_B12-bd"/>
</dbReference>
<dbReference type="SMART" id="SM01018">
    <property type="entry name" value="B12-binding_2"/>
    <property type="match status" value="1"/>
</dbReference>
<evidence type="ECO:0000256" key="24">
    <source>
        <dbReference type="SAM" id="MobiDB-lite"/>
    </source>
</evidence>
<keyword evidence="15 20" id="KW-0862">Zinc</keyword>
<dbReference type="SUPFAM" id="SSF47644">
    <property type="entry name" value="Methionine synthase domain"/>
    <property type="match status" value="1"/>
</dbReference>
<feature type="compositionally biased region" description="Basic residues" evidence="24">
    <location>
        <begin position="866"/>
        <end position="875"/>
    </location>
</feature>
<dbReference type="PANTHER" id="PTHR45833">
    <property type="entry name" value="METHIONINE SYNTHASE"/>
    <property type="match status" value="1"/>
</dbReference>
<evidence type="ECO:0000256" key="10">
    <source>
        <dbReference type="ARBA" id="ARBA00022628"/>
    </source>
</evidence>
<dbReference type="PROSITE" id="PS51337">
    <property type="entry name" value="B12_BINDING_NTER"/>
    <property type="match status" value="1"/>
</dbReference>
<dbReference type="FunFam" id="3.20.20.20:FF:000007">
    <property type="entry name" value="Methionine synthase"/>
    <property type="match status" value="1"/>
</dbReference>
<dbReference type="InterPro" id="IPR006158">
    <property type="entry name" value="Cobalamin-bd"/>
</dbReference>
<evidence type="ECO:0000256" key="12">
    <source>
        <dbReference type="ARBA" id="ARBA00022691"/>
    </source>
</evidence>
<feature type="region of interest" description="Disordered" evidence="24">
    <location>
        <begin position="866"/>
        <end position="897"/>
    </location>
</feature>
<dbReference type="Gene3D" id="3.10.196.10">
    <property type="entry name" value="Vitamin B12-dependent methionine synthase, activation domain"/>
    <property type="match status" value="2"/>
</dbReference>
<dbReference type="InterPro" id="IPR003759">
    <property type="entry name" value="Cbl-bd_cap"/>
</dbReference>
<dbReference type="InterPro" id="IPR050554">
    <property type="entry name" value="Met_Synthase/Corrinoid"/>
</dbReference>
<evidence type="ECO:0000259" key="26">
    <source>
        <dbReference type="PROSITE" id="PS50972"/>
    </source>
</evidence>
<feature type="binding site" evidence="21 23">
    <location>
        <position position="292"/>
    </location>
    <ligand>
        <name>Zn(2+)</name>
        <dbReference type="ChEBI" id="CHEBI:29105"/>
    </ligand>
</feature>
<dbReference type="InterPro" id="IPR036594">
    <property type="entry name" value="Meth_synthase_dom"/>
</dbReference>
<evidence type="ECO:0000256" key="5">
    <source>
        <dbReference type="ARBA" id="ARBA00010398"/>
    </source>
</evidence>
<evidence type="ECO:0000256" key="23">
    <source>
        <dbReference type="PROSITE-ProRule" id="PRU00333"/>
    </source>
</evidence>
<dbReference type="InterPro" id="IPR003726">
    <property type="entry name" value="HCY_dom"/>
</dbReference>
<dbReference type="AlphaFoldDB" id="A0A4Y6UMZ6"/>
<dbReference type="Proteomes" id="UP000316313">
    <property type="component" value="Chromosome"/>
</dbReference>
<dbReference type="FunFam" id="1.10.1240.10:FF:000001">
    <property type="entry name" value="Methionine synthase"/>
    <property type="match status" value="1"/>
</dbReference>
<evidence type="ECO:0000313" key="30">
    <source>
        <dbReference type="EMBL" id="QDH17727.1"/>
    </source>
</evidence>
<reference evidence="30 31" key="1">
    <citation type="submission" date="2019-03" db="EMBL/GenBank/DDBJ databases">
        <title>The complete genome sequence of Swingsia samuiensis NBRC107927(T).</title>
        <authorList>
            <person name="Chua K.-O."/>
            <person name="Chan K.-G."/>
            <person name="See-Too W.-S."/>
        </authorList>
    </citation>
    <scope>NUCLEOTIDE SEQUENCE [LARGE SCALE GENOMIC DNA]</scope>
    <source>
        <strain evidence="30 31">AH83</strain>
    </source>
</reference>
<dbReference type="SUPFAM" id="SSF56507">
    <property type="entry name" value="Methionine synthase activation domain-like"/>
    <property type="match status" value="1"/>
</dbReference>
<dbReference type="GO" id="GO:0005829">
    <property type="term" value="C:cytosol"/>
    <property type="evidence" value="ECO:0007669"/>
    <property type="project" value="TreeGrafter"/>
</dbReference>
<dbReference type="KEGG" id="ssam:E3D00_09215"/>
<dbReference type="Pfam" id="PF02607">
    <property type="entry name" value="B12-binding_2"/>
    <property type="match status" value="1"/>
</dbReference>
<evidence type="ECO:0000256" key="8">
    <source>
        <dbReference type="ARBA" id="ARBA00022603"/>
    </source>
</evidence>
<dbReference type="FunFam" id="3.20.20.330:FF:000001">
    <property type="entry name" value="Methionine synthase"/>
    <property type="match status" value="1"/>
</dbReference>
<dbReference type="Pfam" id="PF02574">
    <property type="entry name" value="S-methyl_trans"/>
    <property type="match status" value="1"/>
</dbReference>
<dbReference type="SUPFAM" id="SSF51717">
    <property type="entry name" value="Dihydropteroate synthetase-like"/>
    <property type="match status" value="1"/>
</dbReference>
<dbReference type="InterPro" id="IPR011005">
    <property type="entry name" value="Dihydropteroate_synth-like_sf"/>
</dbReference>
<dbReference type="RefSeq" id="WP_141461951.1">
    <property type="nucleotide sequence ID" value="NZ_CP038141.1"/>
</dbReference>
<dbReference type="PROSITE" id="PS50972">
    <property type="entry name" value="PTERIN_BINDING"/>
    <property type="match status" value="1"/>
</dbReference>
<dbReference type="GO" id="GO:0031419">
    <property type="term" value="F:cobalamin binding"/>
    <property type="evidence" value="ECO:0007669"/>
    <property type="project" value="UniProtKB-UniRule"/>
</dbReference>
<feature type="domain" description="AdoMet activation" evidence="27">
    <location>
        <begin position="880"/>
        <end position="1168"/>
    </location>
</feature>
<comment type="function">
    <text evidence="18 20">Catalyzes the transfer of a methyl group from methyl-cobalamin to homocysteine, yielding enzyme-bound cob(I)alamin and methionine. Subsequently, remethylates the cofactor using methyltetrahydrofolate.</text>
</comment>
<feature type="binding site" evidence="21 23">
    <location>
        <position position="291"/>
    </location>
    <ligand>
        <name>Zn(2+)</name>
        <dbReference type="ChEBI" id="CHEBI:29105"/>
    </ligand>
</feature>
<dbReference type="PROSITE" id="PS50974">
    <property type="entry name" value="ADOMET_ACTIVATION"/>
    <property type="match status" value="1"/>
</dbReference>
<proteinExistence type="inferred from homology"/>
<dbReference type="Gene3D" id="3.20.20.20">
    <property type="entry name" value="Dihydropteroate synthase-like"/>
    <property type="match status" value="1"/>
</dbReference>
<dbReference type="GO" id="GO:0008270">
    <property type="term" value="F:zinc ion binding"/>
    <property type="evidence" value="ECO:0007669"/>
    <property type="project" value="UniProtKB-UniRule"/>
</dbReference>
<feature type="domain" description="B12-binding N-terminal" evidence="29">
    <location>
        <begin position="629"/>
        <end position="722"/>
    </location>
</feature>
<comment type="domain">
    <text evidence="20">Modular enzyme with four functionally distinct domains. The isolated Hcy-binding domain catalyzes methyl transfer from free methylcobalamin to homocysteine. The Hcy-binding domain in association with the pterin-binding domain catalyzes the methylation of cob(I)alamin by methyltetrahydrofolate and the methylation of homocysteine. The B12-binding domain binds the cofactor. The AdoMet activation domain binds S-adenosyl-L-methionine. Under aerobic conditions cob(I)alamin can be converted to inactive cob(II)alamin. Reductive methylation by S-adenosyl-L-methionine and flavodoxin regenerates methylcobalamin.</text>
</comment>
<dbReference type="EC" id="2.1.1.13" evidence="6 19"/>